<keyword evidence="1 4" id="KW-0479">Metal-binding</keyword>
<dbReference type="AlphaFoldDB" id="A0A0M2NE19"/>
<dbReference type="PANTHER" id="PTHR43401">
    <property type="entry name" value="L-THREONINE 3-DEHYDROGENASE"/>
    <property type="match status" value="1"/>
</dbReference>
<evidence type="ECO:0000256" key="3">
    <source>
        <dbReference type="ARBA" id="ARBA00023002"/>
    </source>
</evidence>
<evidence type="ECO:0000256" key="1">
    <source>
        <dbReference type="ARBA" id="ARBA00022723"/>
    </source>
</evidence>
<dbReference type="InterPro" id="IPR013149">
    <property type="entry name" value="ADH-like_C"/>
</dbReference>
<evidence type="ECO:0000313" key="6">
    <source>
        <dbReference type="EMBL" id="KKI50433.1"/>
    </source>
</evidence>
<dbReference type="Pfam" id="PF00107">
    <property type="entry name" value="ADH_zinc_N"/>
    <property type="match status" value="1"/>
</dbReference>
<evidence type="ECO:0000256" key="4">
    <source>
        <dbReference type="RuleBase" id="RU361277"/>
    </source>
</evidence>
<dbReference type="SUPFAM" id="SSF50129">
    <property type="entry name" value="GroES-like"/>
    <property type="match status" value="1"/>
</dbReference>
<evidence type="ECO:0000256" key="2">
    <source>
        <dbReference type="ARBA" id="ARBA00022833"/>
    </source>
</evidence>
<dbReference type="SMART" id="SM00829">
    <property type="entry name" value="PKS_ER"/>
    <property type="match status" value="1"/>
</dbReference>
<dbReference type="InterPro" id="IPR036291">
    <property type="entry name" value="NAD(P)-bd_dom_sf"/>
</dbReference>
<gene>
    <name evidence="6" type="ORF">CHK_2025</name>
</gene>
<feature type="domain" description="Enoyl reductase (ER)" evidence="5">
    <location>
        <begin position="7"/>
        <end position="309"/>
    </location>
</feature>
<keyword evidence="3" id="KW-0560">Oxidoreductase</keyword>
<dbReference type="InterPro" id="IPR020843">
    <property type="entry name" value="ER"/>
</dbReference>
<dbReference type="GO" id="GO:0016491">
    <property type="term" value="F:oxidoreductase activity"/>
    <property type="evidence" value="ECO:0007669"/>
    <property type="project" value="UniProtKB-KW"/>
</dbReference>
<dbReference type="SUPFAM" id="SSF51735">
    <property type="entry name" value="NAD(P)-binding Rossmann-fold domains"/>
    <property type="match status" value="1"/>
</dbReference>
<accession>A0A0M2NE19</accession>
<dbReference type="PANTHER" id="PTHR43401:SF2">
    <property type="entry name" value="L-THREONINE 3-DEHYDROGENASE"/>
    <property type="match status" value="1"/>
</dbReference>
<dbReference type="InterPro" id="IPR011032">
    <property type="entry name" value="GroES-like_sf"/>
</dbReference>
<sequence>MKALVLTEYNHLEMKDVPTPQISDNEVLIRVKACSICGSDVHGYDGSSGRRIPPVIMGHEAAGIIEETGSAVMKFKKGDRVTFNSSLYCGDCFYCRRGEQNMCESGKVFGVACADYKLDGAMAEYVKIPEHVLYPVPDNVTFEQAALAEPLSIALHAVGRAAIKINDTAVVFGVGTIGIMMLKLLKISSANRIIAVDIDDSKLDNAKKLGADLVLNSKNCNVLEEILAYTNGRGADLCFEAVGIPSTTNMCLDCLRKNGTAVLVGNVTPEFNLAISKAVFKELRIIGSYACTTEYATSLDLIASGKIEVDDVVSKAAPLEEGNEWFHKLHDEPAGLVKVILLP</sequence>
<evidence type="ECO:0000259" key="5">
    <source>
        <dbReference type="SMART" id="SM00829"/>
    </source>
</evidence>
<dbReference type="STRING" id="270498.CHK_2025"/>
<proteinExistence type="inferred from homology"/>
<dbReference type="EMBL" id="LAYJ01000111">
    <property type="protein sequence ID" value="KKI50433.1"/>
    <property type="molecule type" value="Genomic_DNA"/>
</dbReference>
<reference evidence="6 7" key="1">
    <citation type="submission" date="2015-04" db="EMBL/GenBank/DDBJ databases">
        <title>Draft genome sequence of bacteremic isolate Catabacter hongkongensis type strain HKU16T.</title>
        <authorList>
            <person name="Lau S.K."/>
            <person name="Teng J.L."/>
            <person name="Huang Y."/>
            <person name="Curreem S.O."/>
            <person name="Tsui S.K."/>
            <person name="Woo P.C."/>
        </authorList>
    </citation>
    <scope>NUCLEOTIDE SEQUENCE [LARGE SCALE GENOMIC DNA]</scope>
    <source>
        <strain evidence="6 7">HKU16</strain>
    </source>
</reference>
<dbReference type="GO" id="GO:0008270">
    <property type="term" value="F:zinc ion binding"/>
    <property type="evidence" value="ECO:0007669"/>
    <property type="project" value="InterPro"/>
</dbReference>
<dbReference type="CDD" id="cd08236">
    <property type="entry name" value="sugar_DH"/>
    <property type="match status" value="1"/>
</dbReference>
<keyword evidence="7" id="KW-1185">Reference proteome</keyword>
<dbReference type="Gene3D" id="3.90.180.10">
    <property type="entry name" value="Medium-chain alcohol dehydrogenases, catalytic domain"/>
    <property type="match status" value="1"/>
</dbReference>
<dbReference type="Pfam" id="PF08240">
    <property type="entry name" value="ADH_N"/>
    <property type="match status" value="1"/>
</dbReference>
<dbReference type="Gene3D" id="3.40.50.720">
    <property type="entry name" value="NAD(P)-binding Rossmann-like Domain"/>
    <property type="match status" value="1"/>
</dbReference>
<dbReference type="PROSITE" id="PS00059">
    <property type="entry name" value="ADH_ZINC"/>
    <property type="match status" value="1"/>
</dbReference>
<comment type="cofactor">
    <cofactor evidence="4">
        <name>Zn(2+)</name>
        <dbReference type="ChEBI" id="CHEBI:29105"/>
    </cofactor>
</comment>
<keyword evidence="2 4" id="KW-0862">Zinc</keyword>
<comment type="caution">
    <text evidence="6">The sequence shown here is derived from an EMBL/GenBank/DDBJ whole genome shotgun (WGS) entry which is preliminary data.</text>
</comment>
<dbReference type="Proteomes" id="UP000034076">
    <property type="component" value="Unassembled WGS sequence"/>
</dbReference>
<dbReference type="InterPro" id="IPR013154">
    <property type="entry name" value="ADH-like_N"/>
</dbReference>
<dbReference type="InterPro" id="IPR050129">
    <property type="entry name" value="Zn_alcohol_dh"/>
</dbReference>
<dbReference type="InterPro" id="IPR002328">
    <property type="entry name" value="ADH_Zn_CS"/>
</dbReference>
<evidence type="ECO:0000313" key="7">
    <source>
        <dbReference type="Proteomes" id="UP000034076"/>
    </source>
</evidence>
<dbReference type="OrthoDB" id="9777057at2"/>
<name>A0A0M2NE19_9FIRM</name>
<comment type="similarity">
    <text evidence="4">Belongs to the zinc-containing alcohol dehydrogenase family.</text>
</comment>
<dbReference type="RefSeq" id="WP_046443884.1">
    <property type="nucleotide sequence ID" value="NZ_LAYJ01000111.1"/>
</dbReference>
<organism evidence="6 7">
    <name type="scientific">Christensenella hongkongensis</name>
    <dbReference type="NCBI Taxonomy" id="270498"/>
    <lineage>
        <taxon>Bacteria</taxon>
        <taxon>Bacillati</taxon>
        <taxon>Bacillota</taxon>
        <taxon>Clostridia</taxon>
        <taxon>Christensenellales</taxon>
        <taxon>Christensenellaceae</taxon>
        <taxon>Christensenella</taxon>
    </lineage>
</organism>
<protein>
    <submittedName>
        <fullName evidence="6">Alcohol dehydrogenase GroES-like protein</fullName>
    </submittedName>
</protein>